<organism evidence="2 3">
    <name type="scientific">candidate division CSSED10-310 bacterium</name>
    <dbReference type="NCBI Taxonomy" id="2855610"/>
    <lineage>
        <taxon>Bacteria</taxon>
        <taxon>Bacteria division CSSED10-310</taxon>
    </lineage>
</organism>
<dbReference type="PANTHER" id="PTHR33376">
    <property type="match status" value="1"/>
</dbReference>
<dbReference type="InterPro" id="IPR038404">
    <property type="entry name" value="TRAP_DctP_sf"/>
</dbReference>
<name>A0ABV6YTE3_UNCC1</name>
<keyword evidence="3" id="KW-1185">Reference proteome</keyword>
<sequence>MSKLNLITIFVIVGCFLLPGNHSEAVTIIKFATLAPEGSTWLKIMHEYDEAVQKATQGQVKFKLYPGGVAGDEKDVMRKIRFNQYHSGGFTGVGLGEILPAVRVLDAPLLFKDYAEVDHIYSLFTPEFENQFKQKGFTLLGWTQVGFIYILSQKEIRTMADLPGVKMWTWEGDPISAATFKALGISPIPLPVTDVLTSLQTNLIDTVYTGPLACVSLQWFTKVKYISSIKLTYATGAVLVSDQIFKKISAAHQKVVKDLAQKYFRQLVLQSRKDDETSMNLMLQNGLKMITFDPNEEIRFNTAGKKARDSLSGKLYSADLLHKIEAELKKFRTQTKDN</sequence>
<evidence type="ECO:0000313" key="3">
    <source>
        <dbReference type="Proteomes" id="UP001594351"/>
    </source>
</evidence>
<dbReference type="Gene3D" id="3.40.190.170">
    <property type="entry name" value="Bacterial extracellular solute-binding protein, family 7"/>
    <property type="match status" value="1"/>
</dbReference>
<reference evidence="2 3" key="1">
    <citation type="submission" date="2024-09" db="EMBL/GenBank/DDBJ databases">
        <title>Laminarin stimulates single cell rates of sulfate reduction while oxygen inhibits transcriptomic activity in coastal marine sediment.</title>
        <authorList>
            <person name="Lindsay M."/>
            <person name="Orcutt B."/>
            <person name="Emerson D."/>
            <person name="Stepanauskas R."/>
            <person name="D'Angelo T."/>
        </authorList>
    </citation>
    <scope>NUCLEOTIDE SEQUENCE [LARGE SCALE GENOMIC DNA]</scope>
    <source>
        <strain evidence="2">SAG AM-311-K15</strain>
    </source>
</reference>
<proteinExistence type="predicted"/>
<dbReference type="NCBIfam" id="NF037995">
    <property type="entry name" value="TRAP_S1"/>
    <property type="match status" value="1"/>
</dbReference>
<comment type="caution">
    <text evidence="2">The sequence shown here is derived from an EMBL/GenBank/DDBJ whole genome shotgun (WGS) entry which is preliminary data.</text>
</comment>
<dbReference type="PROSITE" id="PS51257">
    <property type="entry name" value="PROKAR_LIPOPROTEIN"/>
    <property type="match status" value="1"/>
</dbReference>
<dbReference type="CDD" id="cd13670">
    <property type="entry name" value="PBP2_TRAP_Tp0957_like"/>
    <property type="match status" value="1"/>
</dbReference>
<evidence type="ECO:0000256" key="1">
    <source>
        <dbReference type="ARBA" id="ARBA00022729"/>
    </source>
</evidence>
<evidence type="ECO:0000313" key="2">
    <source>
        <dbReference type="EMBL" id="MFC1849457.1"/>
    </source>
</evidence>
<gene>
    <name evidence="2" type="primary">dctP</name>
    <name evidence="2" type="ORF">ACFL27_04525</name>
</gene>
<accession>A0ABV6YTE3</accession>
<dbReference type="Proteomes" id="UP001594351">
    <property type="component" value="Unassembled WGS sequence"/>
</dbReference>
<keyword evidence="1" id="KW-0732">Signal</keyword>
<dbReference type="InterPro" id="IPR018389">
    <property type="entry name" value="DctP_fam"/>
</dbReference>
<dbReference type="Pfam" id="PF03480">
    <property type="entry name" value="DctP"/>
    <property type="match status" value="1"/>
</dbReference>
<protein>
    <submittedName>
        <fullName evidence="2">TRAP transporter substrate-binding protein DctP</fullName>
    </submittedName>
</protein>
<dbReference type="PANTHER" id="PTHR33376:SF4">
    <property type="entry name" value="SIALIC ACID-BINDING PERIPLASMIC PROTEIN SIAP"/>
    <property type="match status" value="1"/>
</dbReference>
<dbReference type="EMBL" id="JBHPBY010000039">
    <property type="protein sequence ID" value="MFC1849457.1"/>
    <property type="molecule type" value="Genomic_DNA"/>
</dbReference>